<evidence type="ECO:0000313" key="8">
    <source>
        <dbReference type="Proteomes" id="UP001642405"/>
    </source>
</evidence>
<evidence type="ECO:0000256" key="2">
    <source>
        <dbReference type="ARBA" id="ARBA00022771"/>
    </source>
</evidence>
<dbReference type="CDD" id="cd20071">
    <property type="entry name" value="SET_SMYD"/>
    <property type="match status" value="1"/>
</dbReference>
<dbReference type="InterPro" id="IPR046341">
    <property type="entry name" value="SET_dom_sf"/>
</dbReference>
<name>A0ABP0B417_9PEZI</name>
<dbReference type="SUPFAM" id="SSF82199">
    <property type="entry name" value="SET domain"/>
    <property type="match status" value="1"/>
</dbReference>
<dbReference type="InterPro" id="IPR001214">
    <property type="entry name" value="SET_dom"/>
</dbReference>
<evidence type="ECO:0000256" key="4">
    <source>
        <dbReference type="PROSITE-ProRule" id="PRU00134"/>
    </source>
</evidence>
<evidence type="ECO:0000259" key="6">
    <source>
        <dbReference type="PROSITE" id="PS50865"/>
    </source>
</evidence>
<proteinExistence type="predicted"/>
<dbReference type="Pfam" id="PF01753">
    <property type="entry name" value="zf-MYND"/>
    <property type="match status" value="1"/>
</dbReference>
<protein>
    <recommendedName>
        <fullName evidence="9">Suppressor of anucleate metulae protein B</fullName>
    </recommendedName>
</protein>
<evidence type="ECO:0000256" key="1">
    <source>
        <dbReference type="ARBA" id="ARBA00022723"/>
    </source>
</evidence>
<dbReference type="Gene3D" id="1.10.220.160">
    <property type="match status" value="1"/>
</dbReference>
<dbReference type="Gene3D" id="2.170.270.10">
    <property type="entry name" value="SET domain"/>
    <property type="match status" value="1"/>
</dbReference>
<organism evidence="7 8">
    <name type="scientific">Sporothrix curviconia</name>
    <dbReference type="NCBI Taxonomy" id="1260050"/>
    <lineage>
        <taxon>Eukaryota</taxon>
        <taxon>Fungi</taxon>
        <taxon>Dikarya</taxon>
        <taxon>Ascomycota</taxon>
        <taxon>Pezizomycotina</taxon>
        <taxon>Sordariomycetes</taxon>
        <taxon>Sordariomycetidae</taxon>
        <taxon>Ophiostomatales</taxon>
        <taxon>Ophiostomataceae</taxon>
        <taxon>Sporothrix</taxon>
    </lineage>
</organism>
<feature type="domain" description="SET" evidence="5">
    <location>
        <begin position="6"/>
        <end position="260"/>
    </location>
</feature>
<evidence type="ECO:0000259" key="5">
    <source>
        <dbReference type="PROSITE" id="PS50280"/>
    </source>
</evidence>
<dbReference type="Gene3D" id="6.10.140.2220">
    <property type="match status" value="1"/>
</dbReference>
<gene>
    <name evidence="7" type="ORF">SCUCBS95973_002075</name>
</gene>
<dbReference type="InterPro" id="IPR050869">
    <property type="entry name" value="H3K4_H4K5_MeTrfase"/>
</dbReference>
<dbReference type="EMBL" id="CAWUHB010000008">
    <property type="protein sequence ID" value="CAK7214253.1"/>
    <property type="molecule type" value="Genomic_DNA"/>
</dbReference>
<dbReference type="InterPro" id="IPR002893">
    <property type="entry name" value="Znf_MYND"/>
</dbReference>
<evidence type="ECO:0000256" key="3">
    <source>
        <dbReference type="ARBA" id="ARBA00022833"/>
    </source>
</evidence>
<sequence>MSSVPAGLEIRGEKARPGQLPASRGRGLFATRSFAPGQEIAVFSKPLLVLPSGPDAATVCNYCLDPRRESVKLCTGCRVVAYCGPACQRAHWSRFHKVECKALQAAFASAAETAAAMPGAVVQPLPTPVRALMLLLLQWARSPDIRAAVDRLESNTHAFIANPQLWDDFKMQAAAACKFCSWFSEEQIKTAIEALCRIHTNAFDRFDPDLFLSGSFVDVTLAMANHACMPNAVVGFAGQAAYLRAQHPIAAGDEITISYIDWTKPRAERQKALRLYNFQCSCPRCRDDLDVYQAAQLSPVLALNTDWSSSQKFFSVVPSLDLLRNPPVLRDAAHNVTPQQVEAMYATTYELFRDATLENGNQLGAMRTLYATCQPLIKAKRWAVEPLAQLVRLALLYCIDVGNYAHLLVFASFNAQHVDPYQFPVPFASWRTKGLMNIAKAIPHAMMLVMADIPLPQAAQAAREARSLGGPRADPRRVVDPRVLEVLESMTDGCLFAALLTMIMHNGPLGHSERWSPLDNARVLLAGFQAEPQHEAMKELIDDWYNDPSDPEMVEVFDELILEPLNRLSALAPDLLEKLVKQ</sequence>
<keyword evidence="2 4" id="KW-0863">Zinc-finger</keyword>
<dbReference type="PANTHER" id="PTHR12197:SF251">
    <property type="entry name" value="EG:BACR7C10.4 PROTEIN"/>
    <property type="match status" value="1"/>
</dbReference>
<feature type="domain" description="MYND-type" evidence="6">
    <location>
        <begin position="60"/>
        <end position="100"/>
    </location>
</feature>
<dbReference type="PROSITE" id="PS01360">
    <property type="entry name" value="ZF_MYND_1"/>
    <property type="match status" value="1"/>
</dbReference>
<keyword evidence="3" id="KW-0862">Zinc</keyword>
<dbReference type="Proteomes" id="UP001642405">
    <property type="component" value="Unassembled WGS sequence"/>
</dbReference>
<dbReference type="PANTHER" id="PTHR12197">
    <property type="entry name" value="HISTONE-LYSINE N-METHYLTRANSFERASE SMYD"/>
    <property type="match status" value="1"/>
</dbReference>
<reference evidence="7 8" key="1">
    <citation type="submission" date="2024-01" db="EMBL/GenBank/DDBJ databases">
        <authorList>
            <person name="Allen C."/>
            <person name="Tagirdzhanova G."/>
        </authorList>
    </citation>
    <scope>NUCLEOTIDE SEQUENCE [LARGE SCALE GENOMIC DNA]</scope>
</reference>
<evidence type="ECO:0000313" key="7">
    <source>
        <dbReference type="EMBL" id="CAK7214253.1"/>
    </source>
</evidence>
<evidence type="ECO:0008006" key="9">
    <source>
        <dbReference type="Google" id="ProtNLM"/>
    </source>
</evidence>
<dbReference type="PROSITE" id="PS50865">
    <property type="entry name" value="ZF_MYND_2"/>
    <property type="match status" value="1"/>
</dbReference>
<keyword evidence="1" id="KW-0479">Metal-binding</keyword>
<dbReference type="Pfam" id="PF00856">
    <property type="entry name" value="SET"/>
    <property type="match status" value="1"/>
</dbReference>
<comment type="caution">
    <text evidence="7">The sequence shown here is derived from an EMBL/GenBank/DDBJ whole genome shotgun (WGS) entry which is preliminary data.</text>
</comment>
<dbReference type="PROSITE" id="PS50280">
    <property type="entry name" value="SET"/>
    <property type="match status" value="1"/>
</dbReference>
<accession>A0ABP0B417</accession>
<keyword evidence="8" id="KW-1185">Reference proteome</keyword>
<dbReference type="SMART" id="SM00317">
    <property type="entry name" value="SET"/>
    <property type="match status" value="1"/>
</dbReference>